<dbReference type="Gene3D" id="3.30.1370.70">
    <property type="entry name" value="Scaffold protein Nfu/NifU, N-terminal domain"/>
    <property type="match status" value="2"/>
</dbReference>
<protein>
    <submittedName>
        <fullName evidence="3">NifU protein</fullName>
    </submittedName>
</protein>
<evidence type="ECO:0000259" key="2">
    <source>
        <dbReference type="SMART" id="SM00932"/>
    </source>
</evidence>
<dbReference type="Gene3D" id="3.30.300.130">
    <property type="entry name" value="Fe-S cluster assembly (FSCA)"/>
    <property type="match status" value="1"/>
</dbReference>
<dbReference type="PANTHER" id="PTHR11178">
    <property type="entry name" value="IRON-SULFUR CLUSTER SCAFFOLD PROTEIN NFU-RELATED"/>
    <property type="match status" value="1"/>
</dbReference>
<keyword evidence="4" id="KW-1185">Reference proteome</keyword>
<evidence type="ECO:0000313" key="4">
    <source>
        <dbReference type="Proteomes" id="UP000003053"/>
    </source>
</evidence>
<organism evidence="3 4">
    <name type="scientific">Polaribacter irgensii 23-P</name>
    <dbReference type="NCBI Taxonomy" id="313594"/>
    <lineage>
        <taxon>Bacteria</taxon>
        <taxon>Pseudomonadati</taxon>
        <taxon>Bacteroidota</taxon>
        <taxon>Flavobacteriia</taxon>
        <taxon>Flavobacteriales</taxon>
        <taxon>Flavobacteriaceae</taxon>
    </lineage>
</organism>
<dbReference type="Pfam" id="PF01106">
    <property type="entry name" value="NifU"/>
    <property type="match status" value="1"/>
</dbReference>
<dbReference type="InterPro" id="IPR036498">
    <property type="entry name" value="Nfu/NifU_N_sf"/>
</dbReference>
<gene>
    <name evidence="3" type="ORF">PI23P_05712</name>
</gene>
<dbReference type="SMART" id="SM00932">
    <property type="entry name" value="Nfu_N"/>
    <property type="match status" value="2"/>
</dbReference>
<reference evidence="3 4" key="1">
    <citation type="submission" date="2006-02" db="EMBL/GenBank/DDBJ databases">
        <authorList>
            <person name="Murray A."/>
            <person name="Staley J."/>
            <person name="Ferriera S."/>
            <person name="Johnson J."/>
            <person name="Kravitz S."/>
            <person name="Halpern A."/>
            <person name="Remington K."/>
            <person name="Beeson K."/>
            <person name="Tran B."/>
            <person name="Rogers Y.-H."/>
            <person name="Friedman R."/>
            <person name="Venter J.C."/>
        </authorList>
    </citation>
    <scope>NUCLEOTIDE SEQUENCE [LARGE SCALE GENOMIC DNA]</scope>
    <source>
        <strain evidence="3 4">23-P</strain>
    </source>
</reference>
<dbReference type="STRING" id="313594.PI23P_05712"/>
<dbReference type="Pfam" id="PF08712">
    <property type="entry name" value="Nfu_N"/>
    <property type="match status" value="2"/>
</dbReference>
<dbReference type="InterPro" id="IPR014824">
    <property type="entry name" value="Nfu/NifU_N"/>
</dbReference>
<dbReference type="Proteomes" id="UP000003053">
    <property type="component" value="Unassembled WGS sequence"/>
</dbReference>
<dbReference type="EMBL" id="AAOG01000001">
    <property type="protein sequence ID" value="EAR13970.1"/>
    <property type="molecule type" value="Genomic_DNA"/>
</dbReference>
<name>A4BYC9_9FLAO</name>
<feature type="domain" description="Scaffold protein Nfu/NifU N-terminal" evidence="2">
    <location>
        <begin position="6"/>
        <end position="92"/>
    </location>
</feature>
<evidence type="ECO:0000313" key="3">
    <source>
        <dbReference type="EMBL" id="EAR13970.1"/>
    </source>
</evidence>
<evidence type="ECO:0000256" key="1">
    <source>
        <dbReference type="ARBA" id="ARBA00006420"/>
    </source>
</evidence>
<dbReference type="eggNOG" id="COG0694">
    <property type="taxonomic scope" value="Bacteria"/>
</dbReference>
<dbReference type="InterPro" id="IPR034904">
    <property type="entry name" value="FSCA_dom_sf"/>
</dbReference>
<dbReference type="InterPro" id="IPR001075">
    <property type="entry name" value="NIF_FeS_clus_asmbl_NifU_C"/>
</dbReference>
<dbReference type="AlphaFoldDB" id="A4BYC9"/>
<dbReference type="GO" id="GO:0051536">
    <property type="term" value="F:iron-sulfur cluster binding"/>
    <property type="evidence" value="ECO:0007669"/>
    <property type="project" value="InterPro"/>
</dbReference>
<comment type="similarity">
    <text evidence="1">Belongs to the NifU family.</text>
</comment>
<dbReference type="OrthoDB" id="9796965at2"/>
<dbReference type="RefSeq" id="WP_004569768.1">
    <property type="nucleotide sequence ID" value="NZ_CH724148.1"/>
</dbReference>
<comment type="caution">
    <text evidence="3">The sequence shown here is derived from an EMBL/GenBank/DDBJ whole genome shotgun (WGS) entry which is preliminary data.</text>
</comment>
<dbReference type="SUPFAM" id="SSF110836">
    <property type="entry name" value="Hypothetical protein SAV1430"/>
    <property type="match status" value="2"/>
</dbReference>
<dbReference type="GO" id="GO:0005506">
    <property type="term" value="F:iron ion binding"/>
    <property type="evidence" value="ECO:0007669"/>
    <property type="project" value="InterPro"/>
</dbReference>
<sequence length="301" mass="33716">MLDTKITIQETTNNTIIKYNSNTILINGGSYEFNNIDEAKNSPLAQELFYLPFVKKVFITANFIAIQRFDILEWIDVQEEVKEQIEAFLNDGNIVVNEQKTSKKEAIEVYAEVTPNPAVMKFGTNKALTQTDVEFKNIDEASASSPLAQAIFNFPFVQQVFISDNYISVTKYDMVEWNEVYGEVRTFIREYLADGKTIIKELPKEEVVETANKAQEPEVVLEGISAQIVDILDEYIKPAVASDGGNIAFRSYDEQTKVVRVILQGACSGCPSSTATLKNGIENLLKEMLPDQINEVVAING</sequence>
<accession>A4BYC9</accession>
<dbReference type="GO" id="GO:0016226">
    <property type="term" value="P:iron-sulfur cluster assembly"/>
    <property type="evidence" value="ECO:0007669"/>
    <property type="project" value="InterPro"/>
</dbReference>
<dbReference type="SUPFAM" id="SSF117916">
    <property type="entry name" value="Fe-S cluster assembly (FSCA) domain-like"/>
    <property type="match status" value="1"/>
</dbReference>
<dbReference type="PANTHER" id="PTHR11178:SF1">
    <property type="entry name" value="NFU1 IRON-SULFUR CLUSTER SCAFFOLD HOMOLOG, MITOCHONDRIAL"/>
    <property type="match status" value="1"/>
</dbReference>
<proteinExistence type="inferred from homology"/>
<feature type="domain" description="Scaffold protein Nfu/NifU N-terminal" evidence="2">
    <location>
        <begin position="109"/>
        <end position="195"/>
    </location>
</feature>
<dbReference type="HOGENOM" id="CLU_060555_0_2_10"/>